<proteinExistence type="predicted"/>
<evidence type="ECO:0000313" key="3">
    <source>
        <dbReference type="Proteomes" id="UP000620104"/>
    </source>
</evidence>
<dbReference type="Proteomes" id="UP000620104">
    <property type="component" value="Unassembled WGS sequence"/>
</dbReference>
<dbReference type="GO" id="GO:0051082">
    <property type="term" value="F:unfolded protein binding"/>
    <property type="evidence" value="ECO:0007669"/>
    <property type="project" value="TreeGrafter"/>
</dbReference>
<keyword evidence="1" id="KW-0472">Membrane</keyword>
<dbReference type="OrthoDB" id="5582162at2759"/>
<feature type="transmembrane region" description="Helical" evidence="1">
    <location>
        <begin position="208"/>
        <end position="228"/>
    </location>
</feature>
<dbReference type="AlphaFoldDB" id="A0A8H3TXM3"/>
<feature type="transmembrane region" description="Helical" evidence="1">
    <location>
        <begin position="287"/>
        <end position="308"/>
    </location>
</feature>
<accession>A0A8H3TXM3</accession>
<keyword evidence="3" id="KW-1185">Reference proteome</keyword>
<name>A0A8H3TXM3_9TREE</name>
<sequence length="372" mass="39738">MPPFGAFSPFCSSPLAGVDISSPLPHCNILFSALLGVSSPAALSRLFPRPIQIYGNRTINDPAASDPASREVDPSANVDDPLVRAYLERAGTGVGVACDVGRAGVGGSLGDIAQIVVCGACVGFVLWLASVPLQLKDDTCSWRRTRIQGFAVTLIFKILTTGNVLQQGSAALSVTSSIHLGLLSLMAWILLVNASVAFQLLEDGSPSALLVLYAGGAVAFTLSAFFALDQAFGISELFAFEPGSASERDLVNEAMMVLGLLWPYTAVVVYFLVMAYVVYFRLRETRPLVWFTVSFLFFAAGQAAQFLASQPLCKISDARLTAGFLNTLLETVSSGMLFVAWRSITEDDWYDDVYGSEEALKGGAGEPYAYAY</sequence>
<dbReference type="Pfam" id="PF12271">
    <property type="entry name" value="Chs7"/>
    <property type="match status" value="1"/>
</dbReference>
<feature type="transmembrane region" description="Helical" evidence="1">
    <location>
        <begin position="112"/>
        <end position="135"/>
    </location>
</feature>
<keyword evidence="1" id="KW-1133">Transmembrane helix</keyword>
<keyword evidence="1" id="KW-0812">Transmembrane</keyword>
<evidence type="ECO:0000313" key="2">
    <source>
        <dbReference type="EMBL" id="GHJ88979.1"/>
    </source>
</evidence>
<dbReference type="PANTHER" id="PTHR35329:SF1">
    <property type="entry name" value="CHITIN SYNTHASE EXPORT CHAPERONE"/>
    <property type="match status" value="1"/>
</dbReference>
<feature type="transmembrane region" description="Helical" evidence="1">
    <location>
        <begin position="178"/>
        <end position="201"/>
    </location>
</feature>
<gene>
    <name evidence="2" type="ORF">NliqN6_5381</name>
</gene>
<reference evidence="2" key="1">
    <citation type="submission" date="2020-07" db="EMBL/GenBank/DDBJ databases">
        <title>Draft Genome Sequence of a Deep-Sea Yeast, Naganishia (Cryptococcus) liquefaciens strain N6.</title>
        <authorList>
            <person name="Han Y.W."/>
            <person name="Kajitani R."/>
            <person name="Morimoto H."/>
            <person name="Parhat M."/>
            <person name="Tsubouchi H."/>
            <person name="Bakenova O."/>
            <person name="Ogata M."/>
            <person name="Argunhan B."/>
            <person name="Aoki R."/>
            <person name="Kajiwara S."/>
            <person name="Itoh T."/>
            <person name="Iwasaki H."/>
        </authorList>
    </citation>
    <scope>NUCLEOTIDE SEQUENCE</scope>
    <source>
        <strain evidence="2">N6</strain>
    </source>
</reference>
<evidence type="ECO:0000256" key="1">
    <source>
        <dbReference type="SAM" id="Phobius"/>
    </source>
</evidence>
<organism evidence="2 3">
    <name type="scientific">Naganishia liquefaciens</name>
    <dbReference type="NCBI Taxonomy" id="104408"/>
    <lineage>
        <taxon>Eukaryota</taxon>
        <taxon>Fungi</taxon>
        <taxon>Dikarya</taxon>
        <taxon>Basidiomycota</taxon>
        <taxon>Agaricomycotina</taxon>
        <taxon>Tremellomycetes</taxon>
        <taxon>Filobasidiales</taxon>
        <taxon>Filobasidiaceae</taxon>
        <taxon>Naganishia</taxon>
    </lineage>
</organism>
<protein>
    <recommendedName>
        <fullName evidence="4">Chitin synthase export chaperone</fullName>
    </recommendedName>
</protein>
<comment type="caution">
    <text evidence="2">The sequence shown here is derived from an EMBL/GenBank/DDBJ whole genome shotgun (WGS) entry which is preliminary data.</text>
</comment>
<dbReference type="EMBL" id="BLZA01000032">
    <property type="protein sequence ID" value="GHJ88979.1"/>
    <property type="molecule type" value="Genomic_DNA"/>
</dbReference>
<dbReference type="GO" id="GO:0006457">
    <property type="term" value="P:protein folding"/>
    <property type="evidence" value="ECO:0007669"/>
    <property type="project" value="TreeGrafter"/>
</dbReference>
<evidence type="ECO:0008006" key="4">
    <source>
        <dbReference type="Google" id="ProtNLM"/>
    </source>
</evidence>
<feature type="transmembrane region" description="Helical" evidence="1">
    <location>
        <begin position="147"/>
        <end position="166"/>
    </location>
</feature>
<dbReference type="InterPro" id="IPR022057">
    <property type="entry name" value="Chs7"/>
</dbReference>
<feature type="transmembrane region" description="Helical" evidence="1">
    <location>
        <begin position="320"/>
        <end position="341"/>
    </location>
</feature>
<dbReference type="PANTHER" id="PTHR35329">
    <property type="entry name" value="CHITIN SYNTHASE EXPORT CHAPERONE"/>
    <property type="match status" value="1"/>
</dbReference>
<dbReference type="GO" id="GO:0005789">
    <property type="term" value="C:endoplasmic reticulum membrane"/>
    <property type="evidence" value="ECO:0007669"/>
    <property type="project" value="TreeGrafter"/>
</dbReference>
<feature type="transmembrane region" description="Helical" evidence="1">
    <location>
        <begin position="261"/>
        <end position="280"/>
    </location>
</feature>